<comment type="caution">
    <text evidence="2">The sequence shown here is derived from an EMBL/GenBank/DDBJ whole genome shotgun (WGS) entry which is preliminary data.</text>
</comment>
<gene>
    <name evidence="2" type="ORF">NWE73_10885</name>
</gene>
<dbReference type="RefSeq" id="WP_277578349.1">
    <property type="nucleotide sequence ID" value="NZ_JANRMI010000003.1"/>
</dbReference>
<name>A0ABT6DK38_9BACT</name>
<keyword evidence="3" id="KW-1185">Reference proteome</keyword>
<feature type="chain" id="PRO_5045368899" description="DUF5666 domain-containing protein" evidence="1">
    <location>
        <begin position="24"/>
        <end position="198"/>
    </location>
</feature>
<organism evidence="2 3">
    <name type="scientific">Bdellovibrio svalbardensis</name>
    <dbReference type="NCBI Taxonomy" id="2972972"/>
    <lineage>
        <taxon>Bacteria</taxon>
        <taxon>Pseudomonadati</taxon>
        <taxon>Bdellovibrionota</taxon>
        <taxon>Bdellovibrionia</taxon>
        <taxon>Bdellovibrionales</taxon>
        <taxon>Pseudobdellovibrionaceae</taxon>
        <taxon>Bdellovibrio</taxon>
    </lineage>
</organism>
<dbReference type="EMBL" id="JANRMI010000003">
    <property type="protein sequence ID" value="MDG0816872.1"/>
    <property type="molecule type" value="Genomic_DNA"/>
</dbReference>
<evidence type="ECO:0008006" key="4">
    <source>
        <dbReference type="Google" id="ProtNLM"/>
    </source>
</evidence>
<protein>
    <recommendedName>
        <fullName evidence="4">DUF5666 domain-containing protein</fullName>
    </recommendedName>
</protein>
<dbReference type="Proteomes" id="UP001152321">
    <property type="component" value="Unassembled WGS sequence"/>
</dbReference>
<proteinExistence type="predicted"/>
<keyword evidence="1" id="KW-0732">Signal</keyword>
<evidence type="ECO:0000313" key="2">
    <source>
        <dbReference type="EMBL" id="MDG0816872.1"/>
    </source>
</evidence>
<evidence type="ECO:0000256" key="1">
    <source>
        <dbReference type="SAM" id="SignalP"/>
    </source>
</evidence>
<evidence type="ECO:0000313" key="3">
    <source>
        <dbReference type="Proteomes" id="UP001152321"/>
    </source>
</evidence>
<sequence>MIKHGILGLCAVTCFSWSMVAQAAEPEKHQEFKRTGENTVEAKETVEVEAEVVSVNKKTREIKLKSSDGEVTSMIAGDEVKNFAQIKKGDRLKVRYFESLMLELKKGGAAPVAVTETSDISRASMGQKPGGMASAKVTARGTVMSLDAKTQSVTVKGPQRSVVLHVAKKDIFDKIKKGDQIEATYSEALAISVESVKK</sequence>
<reference evidence="2" key="1">
    <citation type="submission" date="2022-08" db="EMBL/GenBank/DDBJ databases">
        <title>Novel Bdellovibrio Species Isolated from Svalbard: Designation Bdellovibrio svalbardensis.</title>
        <authorList>
            <person name="Mitchell R.J."/>
            <person name="Choi S.Y."/>
        </authorList>
    </citation>
    <scope>NUCLEOTIDE SEQUENCE</scope>
    <source>
        <strain evidence="2">PAP01</strain>
    </source>
</reference>
<feature type="signal peptide" evidence="1">
    <location>
        <begin position="1"/>
        <end position="23"/>
    </location>
</feature>
<accession>A0ABT6DK38</accession>